<dbReference type="Proteomes" id="UP000017559">
    <property type="component" value="Unassembled WGS sequence"/>
</dbReference>
<keyword evidence="3" id="KW-1185">Reference proteome</keyword>
<proteinExistence type="predicted"/>
<sequence>MMNSLESRISQITAASAEEIDEGEVYELVQYSCLLPAGSDVQLEEAGSSGTSNLNSNMFSAFSGSASTFGGPSSSVNLGPSTFGSTASSATPGCIDNDLWRKYWEPLVIDLTGEGYTIFSSAAKPAVNHNALSSQADSPNLPPPKQEIPASEEKISQESSVNEHPPDHNTLSTQSDSLDTETVSQESISNVACDCLPDEVSLADSGGATEKYNKHEAPLFDTDERQKGVAKADSDTPMELMDSDEESDIPPPCGCKKHKSPKKPHKHDKEPKQDQESKKPKNKETEEHKHKYVLVMSLFNKTPVRRPKQIKGGVHQVIKIDPPKKLCKRTTSCKMNGSTGSEEATNGRSNSLVMIPINLPLLRWEMGRLHIHGKLYCFISVGGCWVYYHLERYFPSYIEKFHDLVICSNKSCSSDMRTEWGDLPEDVWTQKPPPTQAIQVQIKQWEGGTYWNPIQHMSLNKFKRSDAATVQEYFRWKVFALTSEGSDGRHVEEVLGSYENIFLK</sequence>
<dbReference type="KEGG" id="mrr:Moror_5398"/>
<evidence type="ECO:0000313" key="3">
    <source>
        <dbReference type="Proteomes" id="UP000017559"/>
    </source>
</evidence>
<feature type="region of interest" description="Disordered" evidence="1">
    <location>
        <begin position="213"/>
        <end position="287"/>
    </location>
</feature>
<dbReference type="EMBL" id="AWSO01001699">
    <property type="protein sequence ID" value="ESK83050.1"/>
    <property type="molecule type" value="Genomic_DNA"/>
</dbReference>
<evidence type="ECO:0000256" key="1">
    <source>
        <dbReference type="SAM" id="MobiDB-lite"/>
    </source>
</evidence>
<organism evidence="2 3">
    <name type="scientific">Moniliophthora roreri (strain MCA 2997)</name>
    <name type="common">Cocoa frosty pod rot fungus</name>
    <name type="synonym">Crinipellis roreri</name>
    <dbReference type="NCBI Taxonomy" id="1381753"/>
    <lineage>
        <taxon>Eukaryota</taxon>
        <taxon>Fungi</taxon>
        <taxon>Dikarya</taxon>
        <taxon>Basidiomycota</taxon>
        <taxon>Agaricomycotina</taxon>
        <taxon>Agaricomycetes</taxon>
        <taxon>Agaricomycetidae</taxon>
        <taxon>Agaricales</taxon>
        <taxon>Marasmiineae</taxon>
        <taxon>Marasmiaceae</taxon>
        <taxon>Moniliophthora</taxon>
    </lineage>
</organism>
<dbReference type="AlphaFoldDB" id="V2WS41"/>
<feature type="compositionally biased region" description="Basic and acidic residues" evidence="1">
    <location>
        <begin position="267"/>
        <end position="287"/>
    </location>
</feature>
<comment type="caution">
    <text evidence="2">The sequence shown here is derived from an EMBL/GenBank/DDBJ whole genome shotgun (WGS) entry which is preliminary data.</text>
</comment>
<feature type="region of interest" description="Disordered" evidence="1">
    <location>
        <begin position="130"/>
        <end position="185"/>
    </location>
</feature>
<dbReference type="HOGENOM" id="CLU_540887_0_0_1"/>
<feature type="compositionally biased region" description="Basic and acidic residues" evidence="1">
    <location>
        <begin position="213"/>
        <end position="234"/>
    </location>
</feature>
<feature type="compositionally biased region" description="Basic residues" evidence="1">
    <location>
        <begin position="255"/>
        <end position="266"/>
    </location>
</feature>
<accession>V2WS41</accession>
<protein>
    <submittedName>
        <fullName evidence="2">Uncharacterized protein</fullName>
    </submittedName>
</protein>
<gene>
    <name evidence="2" type="ORF">Moror_5398</name>
</gene>
<evidence type="ECO:0000313" key="2">
    <source>
        <dbReference type="EMBL" id="ESK83050.1"/>
    </source>
</evidence>
<reference evidence="2 3" key="1">
    <citation type="journal article" date="2014" name="BMC Genomics">
        <title>Genome and secretome analysis of the hemibiotrophic fungal pathogen, Moniliophthora roreri, which causes frosty pod rot disease of cacao: mechanisms of the biotrophic and necrotrophic phases.</title>
        <authorList>
            <person name="Meinhardt L.W."/>
            <person name="Costa G.G.L."/>
            <person name="Thomazella D.P.T."/>
            <person name="Teixeira P.J.P.L."/>
            <person name="Carazzolle M.F."/>
            <person name="Schuster S.C."/>
            <person name="Carlson J.E."/>
            <person name="Guiltinan M.J."/>
            <person name="Mieczkowski P."/>
            <person name="Farmer A."/>
            <person name="Ramaraj T."/>
            <person name="Crozier J."/>
            <person name="Davis R.E."/>
            <person name="Shao J."/>
            <person name="Melnick R.L."/>
            <person name="Pereira G.A.G."/>
            <person name="Bailey B.A."/>
        </authorList>
    </citation>
    <scope>NUCLEOTIDE SEQUENCE [LARGE SCALE GENOMIC DNA]</scope>
    <source>
        <strain evidence="2 3">MCA 2997</strain>
    </source>
</reference>
<feature type="compositionally biased region" description="Polar residues" evidence="1">
    <location>
        <begin position="169"/>
        <end position="185"/>
    </location>
</feature>
<name>V2WS41_MONRO</name>